<reference evidence="2 3" key="1">
    <citation type="journal article" date="2018" name="Front. Plant Sci.">
        <title>Red Clover (Trifolium pratense) and Zigzag Clover (T. medium) - A Picture of Genomic Similarities and Differences.</title>
        <authorList>
            <person name="Dluhosova J."/>
            <person name="Istvanek J."/>
            <person name="Nedelnik J."/>
            <person name="Repkova J."/>
        </authorList>
    </citation>
    <scope>NUCLEOTIDE SEQUENCE [LARGE SCALE GENOMIC DNA]</scope>
    <source>
        <strain evidence="3">cv. 10/8</strain>
        <tissue evidence="2">Leaf</tissue>
    </source>
</reference>
<keyword evidence="3" id="KW-1185">Reference proteome</keyword>
<dbReference type="AlphaFoldDB" id="A0A392U014"/>
<proteinExistence type="predicted"/>
<comment type="caution">
    <text evidence="2">The sequence shown here is derived from an EMBL/GenBank/DDBJ whole genome shotgun (WGS) entry which is preliminary data.</text>
</comment>
<dbReference type="EMBL" id="LXQA010682668">
    <property type="protein sequence ID" value="MCI65790.1"/>
    <property type="molecule type" value="Genomic_DNA"/>
</dbReference>
<evidence type="ECO:0000313" key="3">
    <source>
        <dbReference type="Proteomes" id="UP000265520"/>
    </source>
</evidence>
<feature type="non-terminal residue" evidence="2">
    <location>
        <position position="23"/>
    </location>
</feature>
<organism evidence="2 3">
    <name type="scientific">Trifolium medium</name>
    <dbReference type="NCBI Taxonomy" id="97028"/>
    <lineage>
        <taxon>Eukaryota</taxon>
        <taxon>Viridiplantae</taxon>
        <taxon>Streptophyta</taxon>
        <taxon>Embryophyta</taxon>
        <taxon>Tracheophyta</taxon>
        <taxon>Spermatophyta</taxon>
        <taxon>Magnoliopsida</taxon>
        <taxon>eudicotyledons</taxon>
        <taxon>Gunneridae</taxon>
        <taxon>Pentapetalae</taxon>
        <taxon>rosids</taxon>
        <taxon>fabids</taxon>
        <taxon>Fabales</taxon>
        <taxon>Fabaceae</taxon>
        <taxon>Papilionoideae</taxon>
        <taxon>50 kb inversion clade</taxon>
        <taxon>NPAAA clade</taxon>
        <taxon>Hologalegina</taxon>
        <taxon>IRL clade</taxon>
        <taxon>Trifolieae</taxon>
        <taxon>Trifolium</taxon>
    </lineage>
</organism>
<sequence>MEGVEMAIVGQAEAGETFEDALE</sequence>
<evidence type="ECO:0000256" key="1">
    <source>
        <dbReference type="SAM" id="MobiDB-lite"/>
    </source>
</evidence>
<feature type="region of interest" description="Disordered" evidence="1">
    <location>
        <begin position="1"/>
        <end position="23"/>
    </location>
</feature>
<name>A0A392U014_9FABA</name>
<evidence type="ECO:0000313" key="2">
    <source>
        <dbReference type="EMBL" id="MCI65790.1"/>
    </source>
</evidence>
<dbReference type="Proteomes" id="UP000265520">
    <property type="component" value="Unassembled WGS sequence"/>
</dbReference>
<accession>A0A392U014</accession>
<protein>
    <submittedName>
        <fullName evidence="2">Uncharacterized protein</fullName>
    </submittedName>
</protein>